<evidence type="ECO:0000313" key="3">
    <source>
        <dbReference type="EMBL" id="CAH0559703.1"/>
    </source>
</evidence>
<dbReference type="InterPro" id="IPR002130">
    <property type="entry name" value="Cyclophilin-type_PPIase_dom"/>
</dbReference>
<dbReference type="OrthoDB" id="193499at2759"/>
<gene>
    <name evidence="3" type="ORF">MELIAE_LOCUS9728</name>
</gene>
<reference evidence="3" key="1">
    <citation type="submission" date="2021-12" db="EMBL/GenBank/DDBJ databases">
        <authorList>
            <person name="King R."/>
        </authorList>
    </citation>
    <scope>NUCLEOTIDE SEQUENCE</scope>
</reference>
<dbReference type="Pfam" id="PF00160">
    <property type="entry name" value="Pro_isomerase"/>
    <property type="match status" value="1"/>
</dbReference>
<dbReference type="GO" id="GO:0006457">
    <property type="term" value="P:protein folding"/>
    <property type="evidence" value="ECO:0007669"/>
    <property type="project" value="TreeGrafter"/>
</dbReference>
<dbReference type="GO" id="GO:0016018">
    <property type="term" value="F:cyclosporin A binding"/>
    <property type="evidence" value="ECO:0007669"/>
    <property type="project" value="TreeGrafter"/>
</dbReference>
<comment type="similarity">
    <text evidence="1">Belongs to the CFAP97 family.</text>
</comment>
<dbReference type="PANTHER" id="PTHR11071:SF561">
    <property type="entry name" value="PEPTIDYL-PROLYL CIS-TRANS ISOMERASE D-RELATED"/>
    <property type="match status" value="1"/>
</dbReference>
<dbReference type="InterPro" id="IPR029000">
    <property type="entry name" value="Cyclophilin-like_dom_sf"/>
</dbReference>
<feature type="domain" description="PPIase cyclophilin-type" evidence="2">
    <location>
        <begin position="206"/>
        <end position="358"/>
    </location>
</feature>
<keyword evidence="4" id="KW-1185">Reference proteome</keyword>
<dbReference type="EMBL" id="OV121137">
    <property type="protein sequence ID" value="CAH0559703.1"/>
    <property type="molecule type" value="Genomic_DNA"/>
</dbReference>
<accession>A0A9P0FM91</accession>
<dbReference type="PROSITE" id="PS50072">
    <property type="entry name" value="CSA_PPIASE_2"/>
    <property type="match status" value="1"/>
</dbReference>
<evidence type="ECO:0000259" key="2">
    <source>
        <dbReference type="PROSITE" id="PS50072"/>
    </source>
</evidence>
<dbReference type="Proteomes" id="UP001154078">
    <property type="component" value="Chromosome 6"/>
</dbReference>
<dbReference type="GO" id="GO:0003755">
    <property type="term" value="F:peptidyl-prolyl cis-trans isomerase activity"/>
    <property type="evidence" value="ECO:0007669"/>
    <property type="project" value="InterPro"/>
</dbReference>
<protein>
    <recommendedName>
        <fullName evidence="2">PPIase cyclophilin-type domain-containing protein</fullName>
    </recommendedName>
</protein>
<dbReference type="PANTHER" id="PTHR11071">
    <property type="entry name" value="PEPTIDYL-PROLYL CIS-TRANS ISOMERASE"/>
    <property type="match status" value="1"/>
</dbReference>
<dbReference type="Pfam" id="PF13879">
    <property type="entry name" value="Hmw_CFAP97"/>
    <property type="match status" value="1"/>
</dbReference>
<dbReference type="Gene3D" id="2.40.100.10">
    <property type="entry name" value="Cyclophilin-like"/>
    <property type="match status" value="1"/>
</dbReference>
<dbReference type="SUPFAM" id="SSF50891">
    <property type="entry name" value="Cyclophilin-like"/>
    <property type="match status" value="1"/>
</dbReference>
<evidence type="ECO:0000256" key="1">
    <source>
        <dbReference type="ARBA" id="ARBA00008315"/>
    </source>
</evidence>
<name>A0A9P0FM91_BRAAE</name>
<evidence type="ECO:0000313" key="4">
    <source>
        <dbReference type="Proteomes" id="UP001154078"/>
    </source>
</evidence>
<dbReference type="InterPro" id="IPR029488">
    <property type="entry name" value="Hmw/CFAP97"/>
</dbReference>
<dbReference type="GO" id="GO:0005737">
    <property type="term" value="C:cytoplasm"/>
    <property type="evidence" value="ECO:0007669"/>
    <property type="project" value="TreeGrafter"/>
</dbReference>
<dbReference type="AlphaFoldDB" id="A0A9P0FM91"/>
<proteinExistence type="inferred from homology"/>
<sequence length="362" mass="42633">MNTRKEKKFRPNKIPRFLPSKATQQPALRDLEAYNEHRYRVFTALPKIDDQPCKFKVADYLKSRKAYDDARRQQTIDKENKAILKKIVHINRTGGLVDCFYYKACMYNSNIEELNNSYEKIRKHNLKLYNNLLKAKSTYEKENMDNLWKKVYHQIEHNCKYDLVIFKKESEDNKLKLYPSLTQNLNIELSTENSKQYCYLDFSEKNGRKIGRVYIQLYSNIVPKTVQNFYEMCSGQNEFGYTYKNALVYRIKKGHYMETGDITYNNSRGGVSIYGKRFREENHELKHSRPGVLSMVRVGKRSNNSKFVITFAPMEILDKKNVVFGSIYKGMKVLKIIQGYARKIGKPMADIIISDCNVINKQ</sequence>
<dbReference type="PRINTS" id="PR00153">
    <property type="entry name" value="CSAPPISMRASE"/>
</dbReference>
<organism evidence="3 4">
    <name type="scientific">Brassicogethes aeneus</name>
    <name type="common">Rape pollen beetle</name>
    <name type="synonym">Meligethes aeneus</name>
    <dbReference type="NCBI Taxonomy" id="1431903"/>
    <lineage>
        <taxon>Eukaryota</taxon>
        <taxon>Metazoa</taxon>
        <taxon>Ecdysozoa</taxon>
        <taxon>Arthropoda</taxon>
        <taxon>Hexapoda</taxon>
        <taxon>Insecta</taxon>
        <taxon>Pterygota</taxon>
        <taxon>Neoptera</taxon>
        <taxon>Endopterygota</taxon>
        <taxon>Coleoptera</taxon>
        <taxon>Polyphaga</taxon>
        <taxon>Cucujiformia</taxon>
        <taxon>Nitidulidae</taxon>
        <taxon>Meligethinae</taxon>
        <taxon>Brassicogethes</taxon>
    </lineage>
</organism>